<organism evidence="2 3">
    <name type="scientific">Corynebacterium heidelbergense</name>
    <dbReference type="NCBI Taxonomy" id="2055947"/>
    <lineage>
        <taxon>Bacteria</taxon>
        <taxon>Bacillati</taxon>
        <taxon>Actinomycetota</taxon>
        <taxon>Actinomycetes</taxon>
        <taxon>Mycobacteriales</taxon>
        <taxon>Corynebacteriaceae</taxon>
        <taxon>Corynebacterium</taxon>
    </lineage>
</organism>
<accession>A0A364V3A7</accession>
<dbReference type="AlphaFoldDB" id="A0A364V3A7"/>
<dbReference type="Proteomes" id="UP000251577">
    <property type="component" value="Unassembled WGS sequence"/>
</dbReference>
<feature type="region of interest" description="Disordered" evidence="1">
    <location>
        <begin position="51"/>
        <end position="72"/>
    </location>
</feature>
<evidence type="ECO:0000313" key="3">
    <source>
        <dbReference type="Proteomes" id="UP000251577"/>
    </source>
</evidence>
<dbReference type="RefSeq" id="WP_238597114.1">
    <property type="nucleotide sequence ID" value="NZ_QHCV01000200.1"/>
</dbReference>
<reference evidence="2 3" key="1">
    <citation type="journal article" date="2018" name="Syst. Appl. Microbiol.">
        <title>Corynebacterium heidelbergense sp. nov., isolated from the preen glands of Egyptian geese (Alopochen aegyptiacus).</title>
        <authorList>
            <person name="Braun M.S."/>
            <person name="Wang E."/>
            <person name="Zimmermann S."/>
            <person name="Wink M."/>
        </authorList>
    </citation>
    <scope>NUCLEOTIDE SEQUENCE [LARGE SCALE GENOMIC DNA]</scope>
    <source>
        <strain evidence="2 3">647</strain>
    </source>
</reference>
<sequence>MSVTAELAANLRLLGAQGADVNRALSLLSFTDGFDAAAVGHSFHHSEIAARGRGAGRVGGGRSGGGRARGTK</sequence>
<keyword evidence="3" id="KW-1185">Reference proteome</keyword>
<evidence type="ECO:0000313" key="2">
    <source>
        <dbReference type="EMBL" id="RAV31112.1"/>
    </source>
</evidence>
<name>A0A364V3A7_9CORY</name>
<feature type="non-terminal residue" evidence="2">
    <location>
        <position position="72"/>
    </location>
</feature>
<feature type="compositionally biased region" description="Gly residues" evidence="1">
    <location>
        <begin position="53"/>
        <end position="72"/>
    </location>
</feature>
<evidence type="ECO:0000256" key="1">
    <source>
        <dbReference type="SAM" id="MobiDB-lite"/>
    </source>
</evidence>
<comment type="caution">
    <text evidence="2">The sequence shown here is derived from an EMBL/GenBank/DDBJ whole genome shotgun (WGS) entry which is preliminary data.</text>
</comment>
<proteinExistence type="predicted"/>
<gene>
    <name evidence="2" type="ORF">DLJ54_10090</name>
</gene>
<protein>
    <submittedName>
        <fullName evidence="2">Uncharacterized protein</fullName>
    </submittedName>
</protein>
<dbReference type="EMBL" id="QHCV01000200">
    <property type="protein sequence ID" value="RAV31112.1"/>
    <property type="molecule type" value="Genomic_DNA"/>
</dbReference>